<protein>
    <submittedName>
        <fullName evidence="1">Type 1 capsular polysaccharide biosynthesis protein J</fullName>
    </submittedName>
</protein>
<dbReference type="STRING" id="1675527.AIOL_001830"/>
<name>A0A0J9GTN7_9RHOB</name>
<reference evidence="1 2" key="1">
    <citation type="submission" date="2015-06" db="EMBL/GenBank/DDBJ databases">
        <title>Draft genome sequence of an Alphaproteobacteria species associated to the Mediterranean sponge Oscarella lobularis.</title>
        <authorList>
            <person name="Jourda C."/>
            <person name="Santini S."/>
            <person name="Claverie J.-M."/>
        </authorList>
    </citation>
    <scope>NUCLEOTIDE SEQUENCE [LARGE SCALE GENOMIC DNA]</scope>
    <source>
        <strain evidence="1">IGS</strain>
    </source>
</reference>
<dbReference type="Proteomes" id="UP000037178">
    <property type="component" value="Unassembled WGS sequence"/>
</dbReference>
<keyword evidence="2" id="KW-1185">Reference proteome</keyword>
<evidence type="ECO:0000313" key="2">
    <source>
        <dbReference type="Proteomes" id="UP000037178"/>
    </source>
</evidence>
<sequence length="68" mass="7450">MINRIFLDHPASVDETYGEHARFAFTFSVKLFAAAGAALVHAVIPCLFEKTASKIVADLYARTHNRGA</sequence>
<dbReference type="AlphaFoldDB" id="A0A0J9GTN7"/>
<gene>
    <name evidence="1" type="ORF">AIOL_001830</name>
</gene>
<organism evidence="1 2">
    <name type="scientific">Candidatus Rhodobacter oscarellae</name>
    <dbReference type="NCBI Taxonomy" id="1675527"/>
    <lineage>
        <taxon>Bacteria</taxon>
        <taxon>Pseudomonadati</taxon>
        <taxon>Pseudomonadota</taxon>
        <taxon>Alphaproteobacteria</taxon>
        <taxon>Rhodobacterales</taxon>
        <taxon>Rhodobacter group</taxon>
        <taxon>Rhodobacter</taxon>
    </lineage>
</organism>
<dbReference type="PATRIC" id="fig|1675527.3.peg.1925"/>
<dbReference type="InterPro" id="IPR045936">
    <property type="entry name" value="DUF6356"/>
</dbReference>
<evidence type="ECO:0000313" key="1">
    <source>
        <dbReference type="EMBL" id="KMW56873.1"/>
    </source>
</evidence>
<dbReference type="EMBL" id="LFTY01000002">
    <property type="protein sequence ID" value="KMW56873.1"/>
    <property type="molecule type" value="Genomic_DNA"/>
</dbReference>
<accession>A0A0J9GTN7</accession>
<dbReference type="OrthoDB" id="7652114at2"/>
<dbReference type="RefSeq" id="WP_049642686.1">
    <property type="nucleotide sequence ID" value="NZ_LFTY01000002.1"/>
</dbReference>
<proteinExistence type="predicted"/>
<comment type="caution">
    <text evidence="1">The sequence shown here is derived from an EMBL/GenBank/DDBJ whole genome shotgun (WGS) entry which is preliminary data.</text>
</comment>
<dbReference type="Pfam" id="PF19883">
    <property type="entry name" value="DUF6356"/>
    <property type="match status" value="1"/>
</dbReference>